<dbReference type="InterPro" id="IPR000160">
    <property type="entry name" value="GGDEF_dom"/>
</dbReference>
<dbReference type="SUPFAM" id="SSF46689">
    <property type="entry name" value="Homeodomain-like"/>
    <property type="match status" value="2"/>
</dbReference>
<keyword evidence="5" id="KW-0805">Transcription regulation</keyword>
<evidence type="ECO:0000259" key="10">
    <source>
        <dbReference type="PROSITE" id="PS50110"/>
    </source>
</evidence>
<dbReference type="PROSITE" id="PS50887">
    <property type="entry name" value="GGDEF"/>
    <property type="match status" value="1"/>
</dbReference>
<dbReference type="PROSITE" id="PS00041">
    <property type="entry name" value="HTH_ARAC_FAMILY_1"/>
    <property type="match status" value="1"/>
</dbReference>
<evidence type="ECO:0000313" key="12">
    <source>
        <dbReference type="EMBL" id="MCY9695290.1"/>
    </source>
</evidence>
<reference evidence="12 13" key="1">
    <citation type="submission" date="2022-05" db="EMBL/GenBank/DDBJ databases">
        <title>Genome Sequencing of Bee-Associated Microbes.</title>
        <authorList>
            <person name="Dunlap C."/>
        </authorList>
    </citation>
    <scope>NUCLEOTIDE SEQUENCE [LARGE SCALE GENOMIC DNA]</scope>
    <source>
        <strain evidence="12 13">NRRL B-14421</strain>
    </source>
</reference>
<dbReference type="Gene3D" id="3.40.50.2300">
    <property type="match status" value="1"/>
</dbReference>
<dbReference type="PROSITE" id="PS01124">
    <property type="entry name" value="HTH_ARAC_FAMILY_2"/>
    <property type="match status" value="1"/>
</dbReference>
<evidence type="ECO:0000256" key="1">
    <source>
        <dbReference type="ARBA" id="ARBA00004496"/>
    </source>
</evidence>
<dbReference type="Gene3D" id="1.10.10.60">
    <property type="entry name" value="Homeodomain-like"/>
    <property type="match status" value="2"/>
</dbReference>
<dbReference type="CDD" id="cd17536">
    <property type="entry name" value="REC_YesN-like"/>
    <property type="match status" value="1"/>
</dbReference>
<proteinExistence type="predicted"/>
<dbReference type="PANTHER" id="PTHR42713">
    <property type="entry name" value="HISTIDINE KINASE-RELATED"/>
    <property type="match status" value="1"/>
</dbReference>
<protein>
    <submittedName>
        <fullName evidence="12">Response regulator</fullName>
    </submittedName>
</protein>
<evidence type="ECO:0000256" key="8">
    <source>
        <dbReference type="PROSITE-ProRule" id="PRU00169"/>
    </source>
</evidence>
<evidence type="ECO:0000259" key="9">
    <source>
        <dbReference type="PROSITE" id="PS01124"/>
    </source>
</evidence>
<keyword evidence="7" id="KW-0804">Transcription</keyword>
<dbReference type="InterPro" id="IPR011006">
    <property type="entry name" value="CheY-like_superfamily"/>
</dbReference>
<dbReference type="PROSITE" id="PS50110">
    <property type="entry name" value="RESPONSE_REGULATORY"/>
    <property type="match status" value="1"/>
</dbReference>
<evidence type="ECO:0000256" key="3">
    <source>
        <dbReference type="ARBA" id="ARBA00022553"/>
    </source>
</evidence>
<dbReference type="Pfam" id="PF12833">
    <property type="entry name" value="HTH_18"/>
    <property type="match status" value="1"/>
</dbReference>
<evidence type="ECO:0000256" key="5">
    <source>
        <dbReference type="ARBA" id="ARBA00023015"/>
    </source>
</evidence>
<feature type="domain" description="HTH araC/xylS-type" evidence="9">
    <location>
        <begin position="431"/>
        <end position="529"/>
    </location>
</feature>
<feature type="domain" description="Response regulatory" evidence="10">
    <location>
        <begin position="3"/>
        <end position="120"/>
    </location>
</feature>
<evidence type="ECO:0000256" key="2">
    <source>
        <dbReference type="ARBA" id="ARBA00022490"/>
    </source>
</evidence>
<organism evidence="12 13">
    <name type="scientific">Paenibacillus alginolyticus</name>
    <dbReference type="NCBI Taxonomy" id="59839"/>
    <lineage>
        <taxon>Bacteria</taxon>
        <taxon>Bacillati</taxon>
        <taxon>Bacillota</taxon>
        <taxon>Bacilli</taxon>
        <taxon>Bacillales</taxon>
        <taxon>Paenibacillaceae</taxon>
        <taxon>Paenibacillus</taxon>
    </lineage>
</organism>
<evidence type="ECO:0000313" key="13">
    <source>
        <dbReference type="Proteomes" id="UP001527099"/>
    </source>
</evidence>
<evidence type="ECO:0000256" key="7">
    <source>
        <dbReference type="ARBA" id="ARBA00023163"/>
    </source>
</evidence>
<evidence type="ECO:0000259" key="11">
    <source>
        <dbReference type="PROSITE" id="PS50887"/>
    </source>
</evidence>
<accession>A0ABT4GGH0</accession>
<dbReference type="InterPro" id="IPR001789">
    <property type="entry name" value="Sig_transdc_resp-reg_receiver"/>
</dbReference>
<feature type="modified residue" description="4-aspartylphosphate" evidence="8">
    <location>
        <position position="55"/>
    </location>
</feature>
<keyword evidence="2" id="KW-0963">Cytoplasm</keyword>
<keyword evidence="13" id="KW-1185">Reference proteome</keyword>
<comment type="subcellular location">
    <subcellularLocation>
        <location evidence="1">Cytoplasm</location>
    </subcellularLocation>
</comment>
<evidence type="ECO:0000256" key="6">
    <source>
        <dbReference type="ARBA" id="ARBA00023125"/>
    </source>
</evidence>
<dbReference type="SUPFAM" id="SSF52172">
    <property type="entry name" value="CheY-like"/>
    <property type="match status" value="1"/>
</dbReference>
<keyword evidence="4" id="KW-0902">Two-component regulatory system</keyword>
<dbReference type="RefSeq" id="WP_268616684.1">
    <property type="nucleotide sequence ID" value="NZ_JAMDMX010000067.1"/>
</dbReference>
<dbReference type="SMART" id="SM00342">
    <property type="entry name" value="HTH_ARAC"/>
    <property type="match status" value="1"/>
</dbReference>
<dbReference type="SMART" id="SM00448">
    <property type="entry name" value="REC"/>
    <property type="match status" value="1"/>
</dbReference>
<dbReference type="Proteomes" id="UP001527099">
    <property type="component" value="Unassembled WGS sequence"/>
</dbReference>
<dbReference type="InterPro" id="IPR009057">
    <property type="entry name" value="Homeodomain-like_sf"/>
</dbReference>
<name>A0ABT4GGH0_9BACL</name>
<dbReference type="Pfam" id="PF00072">
    <property type="entry name" value="Response_reg"/>
    <property type="match status" value="1"/>
</dbReference>
<evidence type="ECO:0000256" key="4">
    <source>
        <dbReference type="ARBA" id="ARBA00023012"/>
    </source>
</evidence>
<sequence length="529" mass="62498">MYSLLIAEDEGWMRELLVGASYWEQCGITQIWGAKNGQEALEILESEKIDFLLSDIRMPVMDGLELLAKVKEVSPETEVVMLSGFDEFNYVRTAMRLGAYDYLLKPIRDEELMQLFYKMTHAKSQKQLEMYRTVMEQSKWKQGRSLLQEQFLASWFSGRITTPTLIREKCVEMEIIWEAKTYVVYLMELDQLYVLMERYNERDMELLKYGIRNIVDEHLVDSGQDFYLFAIDQRLVVWAGGHQTESEMEDLLCSIRQNIKKYMKVTVSIGISSKHSSLDDAFKAYLEAVNSLKMKMYMGKDQSFFFESIQFQEDRQLFHRELQQRLHYSVIMGSIEEMQSVLEGVFDEIRRKQIPEQHVDQIVWLMTQIIWEKKQNAQAELVDKAAQDDFLNRLRTLDTIDEIQAVLTAEFIQTIQDTVEKRSHKRSKLISDILLYIDKHYSDELTLQALSEQFYMNPSYLSRLFKEEIGQIFTKYLMQLRVDKAKELLKTTHMKVYEISEAVGYTDVKYFNKIFKNITNFTPADYRSL</sequence>
<keyword evidence="3 8" id="KW-0597">Phosphoprotein</keyword>
<dbReference type="InterPro" id="IPR018062">
    <property type="entry name" value="HTH_AraC-typ_CS"/>
</dbReference>
<comment type="caution">
    <text evidence="12">The sequence shown here is derived from an EMBL/GenBank/DDBJ whole genome shotgun (WGS) entry which is preliminary data.</text>
</comment>
<dbReference type="PANTHER" id="PTHR42713:SF3">
    <property type="entry name" value="TRANSCRIPTIONAL REGULATORY PROTEIN HPTR"/>
    <property type="match status" value="1"/>
</dbReference>
<dbReference type="Pfam" id="PF17853">
    <property type="entry name" value="GGDEF_2"/>
    <property type="match status" value="1"/>
</dbReference>
<dbReference type="EMBL" id="JAMDMX010000067">
    <property type="protein sequence ID" value="MCY9695290.1"/>
    <property type="molecule type" value="Genomic_DNA"/>
</dbReference>
<dbReference type="InterPro" id="IPR051552">
    <property type="entry name" value="HptR"/>
</dbReference>
<keyword evidence="6" id="KW-0238">DNA-binding</keyword>
<feature type="domain" description="GGDEF" evidence="11">
    <location>
        <begin position="180"/>
        <end position="308"/>
    </location>
</feature>
<dbReference type="InterPro" id="IPR041522">
    <property type="entry name" value="CdaR_GGDEF"/>
</dbReference>
<dbReference type="InterPro" id="IPR018060">
    <property type="entry name" value="HTH_AraC"/>
</dbReference>
<gene>
    <name evidence="12" type="ORF">M5X19_20640</name>
</gene>